<dbReference type="OrthoDB" id="9764568at2"/>
<dbReference type="InterPro" id="IPR036927">
    <property type="entry name" value="Cyt_c_oxase-like_su1_sf"/>
</dbReference>
<feature type="transmembrane region" description="Helical" evidence="8">
    <location>
        <begin position="67"/>
        <end position="95"/>
    </location>
</feature>
<evidence type="ECO:0000256" key="1">
    <source>
        <dbReference type="ARBA" id="ARBA00004141"/>
    </source>
</evidence>
<dbReference type="Pfam" id="PF00115">
    <property type="entry name" value="COX1"/>
    <property type="match status" value="1"/>
</dbReference>
<feature type="transmembrane region" description="Helical" evidence="8">
    <location>
        <begin position="348"/>
        <end position="367"/>
    </location>
</feature>
<proteinExistence type="inferred from homology"/>
<keyword evidence="3 7" id="KW-0812">Transmembrane</keyword>
<evidence type="ECO:0000256" key="7">
    <source>
        <dbReference type="RuleBase" id="RU000370"/>
    </source>
</evidence>
<dbReference type="Gene3D" id="1.20.210.10">
    <property type="entry name" value="Cytochrome c oxidase-like, subunit I domain"/>
    <property type="match status" value="1"/>
</dbReference>
<gene>
    <name evidence="10" type="ORF">A6A03_18705</name>
</gene>
<feature type="transmembrane region" description="Helical" evidence="8">
    <location>
        <begin position="265"/>
        <end position="283"/>
    </location>
</feature>
<comment type="caution">
    <text evidence="10">The sequence shown here is derived from an EMBL/GenBank/DDBJ whole genome shotgun (WGS) entry which is preliminary data.</text>
</comment>
<dbReference type="STRING" id="1707952.A6A03_18705"/>
<evidence type="ECO:0000256" key="3">
    <source>
        <dbReference type="ARBA" id="ARBA00022692"/>
    </source>
</evidence>
<feature type="transmembrane region" description="Helical" evidence="8">
    <location>
        <begin position="188"/>
        <end position="211"/>
    </location>
</feature>
<dbReference type="PANTHER" id="PTHR10422:SF40">
    <property type="entry name" value="CYTOCHROME C OXIDASE SUBUNIT I"/>
    <property type="match status" value="1"/>
</dbReference>
<keyword evidence="2 7" id="KW-0679">Respiratory chain</keyword>
<dbReference type="Proteomes" id="UP000078287">
    <property type="component" value="Unassembled WGS sequence"/>
</dbReference>
<dbReference type="InterPro" id="IPR023615">
    <property type="entry name" value="Cyt_c_Oxase_su1_BS"/>
</dbReference>
<keyword evidence="5 8" id="KW-1133">Transmembrane helix</keyword>
<dbReference type="GO" id="GO:0016020">
    <property type="term" value="C:membrane"/>
    <property type="evidence" value="ECO:0007669"/>
    <property type="project" value="UniProtKB-SubCell"/>
</dbReference>
<dbReference type="CDD" id="cd01660">
    <property type="entry name" value="ba3-like_Oxidase_I"/>
    <property type="match status" value="1"/>
</dbReference>
<dbReference type="PRINTS" id="PR01165">
    <property type="entry name" value="CYCOXIDASEI"/>
</dbReference>
<keyword evidence="7" id="KW-0479">Metal-binding</keyword>
<evidence type="ECO:0000313" key="10">
    <source>
        <dbReference type="EMBL" id="OAN42138.1"/>
    </source>
</evidence>
<dbReference type="GO" id="GO:0020037">
    <property type="term" value="F:heme binding"/>
    <property type="evidence" value="ECO:0007669"/>
    <property type="project" value="InterPro"/>
</dbReference>
<dbReference type="SUPFAM" id="SSF81442">
    <property type="entry name" value="Cytochrome c oxidase subunit I-like"/>
    <property type="match status" value="1"/>
</dbReference>
<dbReference type="RefSeq" id="WP_066790507.1">
    <property type="nucleotide sequence ID" value="NZ_LWQS01000084.1"/>
</dbReference>
<feature type="transmembrane region" description="Helical" evidence="8">
    <location>
        <begin position="523"/>
        <end position="543"/>
    </location>
</feature>
<keyword evidence="11" id="KW-1185">Reference proteome</keyword>
<dbReference type="PROSITE" id="PS50855">
    <property type="entry name" value="COX1"/>
    <property type="match status" value="1"/>
</dbReference>
<reference evidence="10 11" key="1">
    <citation type="submission" date="2016-04" db="EMBL/GenBank/DDBJ databases">
        <title>Chloroflexus islandicus sp. nov., a thermophilic filamentous anoxygenic phototrophic bacterium from geyser Strokkur (Iceland).</title>
        <authorList>
            <person name="Gaisin V.A."/>
            <person name="Kalashnikov A.M."/>
            <person name="Sukhacheva M.V."/>
            <person name="Grouzdev D.S."/>
            <person name="Ivanov T.M."/>
            <person name="Kuznetsov B."/>
            <person name="Gorlenko V.M."/>
        </authorList>
    </citation>
    <scope>NUCLEOTIDE SEQUENCE [LARGE SCALE GENOMIC DNA]</scope>
    <source>
        <strain evidence="11">isl-2</strain>
    </source>
</reference>
<feature type="transmembrane region" description="Helical" evidence="8">
    <location>
        <begin position="419"/>
        <end position="439"/>
    </location>
</feature>
<sequence length="559" mass="61881">MASIAARARPVAISTDLSVERKLAGINIFIAFAALAVGGLMGVLQILRYNGLDLYTPSKPLLPGGYYQGLTVHGVLNVLVFTTFYIIGFLTYIFAKSLNRPLASSRLAWATLWVMLTGLVLAAIPLLTNNATVMFTFYPPLKADALFYIGLTLVVAGTWLLLANMIITRNAWLADNPGQRTPLPAFMAIVTMLMWTISTIGVASEMIFLVIPWSLGLVGGTDPVLARTLFWFTGHPIVYFWLLPAYISWYTLVPEQAGGKLFSDPMARVSFILFLILSLPIGMHHQVTDPGISEMWKLVHAIFTFGVFFPSLLTFFNVVASLEYAGRRNGGEGWLAWIFNLPWGKPEISAQIVAMMLFAFGGISGLVNASYNVNLVVHNTAWISGHFHLTVGTAVALSFMGITYWLVPHLTGRQLWSRGLAVAQPWLWFVGMGLFSHFMHELGLRGMPRRTDIGGAPYVQDEWRFFLFFAMIGGLIMFVSAIFYYLNMIMTLTRGKKLAEAPDFSFAKALSGPEDGPKILDRLLVWVAVAAVILIINYVPTILDILSTATFDVPGRRVW</sequence>
<evidence type="ECO:0000259" key="9">
    <source>
        <dbReference type="PROSITE" id="PS50855"/>
    </source>
</evidence>
<evidence type="ECO:0000256" key="8">
    <source>
        <dbReference type="SAM" id="Phobius"/>
    </source>
</evidence>
<dbReference type="InterPro" id="IPR023616">
    <property type="entry name" value="Cyt_c_oxase-like_su1_dom"/>
</dbReference>
<feature type="transmembrane region" description="Helical" evidence="8">
    <location>
        <begin position="387"/>
        <end position="407"/>
    </location>
</feature>
<dbReference type="AlphaFoldDB" id="A0A178M243"/>
<dbReference type="GO" id="GO:0004129">
    <property type="term" value="F:cytochrome-c oxidase activity"/>
    <property type="evidence" value="ECO:0007669"/>
    <property type="project" value="InterPro"/>
</dbReference>
<keyword evidence="7" id="KW-0349">Heme</keyword>
<feature type="transmembrane region" description="Helical" evidence="8">
    <location>
        <begin position="107"/>
        <end position="127"/>
    </location>
</feature>
<feature type="domain" description="Cytochrome oxidase subunit I profile" evidence="9">
    <location>
        <begin position="20"/>
        <end position="497"/>
    </location>
</feature>
<evidence type="ECO:0000256" key="2">
    <source>
        <dbReference type="ARBA" id="ARBA00022660"/>
    </source>
</evidence>
<evidence type="ECO:0000256" key="5">
    <source>
        <dbReference type="ARBA" id="ARBA00022989"/>
    </source>
</evidence>
<name>A0A178M243_9CHLR</name>
<dbReference type="PANTHER" id="PTHR10422">
    <property type="entry name" value="CYTOCHROME C OXIDASE SUBUNIT 1"/>
    <property type="match status" value="1"/>
</dbReference>
<dbReference type="InterPro" id="IPR033943">
    <property type="entry name" value="Ba3-like_Oxidase_I"/>
</dbReference>
<dbReference type="InterPro" id="IPR000883">
    <property type="entry name" value="Cyt_C_Oxase_1"/>
</dbReference>
<organism evidence="10 11">
    <name type="scientific">Chloroflexus islandicus</name>
    <dbReference type="NCBI Taxonomy" id="1707952"/>
    <lineage>
        <taxon>Bacteria</taxon>
        <taxon>Bacillati</taxon>
        <taxon>Chloroflexota</taxon>
        <taxon>Chloroflexia</taxon>
        <taxon>Chloroflexales</taxon>
        <taxon>Chloroflexineae</taxon>
        <taxon>Chloroflexaceae</taxon>
        <taxon>Chloroflexus</taxon>
    </lineage>
</organism>
<evidence type="ECO:0000256" key="6">
    <source>
        <dbReference type="ARBA" id="ARBA00023136"/>
    </source>
</evidence>
<dbReference type="PROSITE" id="PS00077">
    <property type="entry name" value="COX1_CUB"/>
    <property type="match status" value="1"/>
</dbReference>
<keyword evidence="7" id="KW-0408">Iron</keyword>
<keyword evidence="4 7" id="KW-0249">Electron transport</keyword>
<evidence type="ECO:0000313" key="11">
    <source>
        <dbReference type="Proteomes" id="UP000078287"/>
    </source>
</evidence>
<accession>A0A178M243</accession>
<dbReference type="EMBL" id="LWQS01000084">
    <property type="protein sequence ID" value="OAN42138.1"/>
    <property type="molecule type" value="Genomic_DNA"/>
</dbReference>
<keyword evidence="7" id="KW-0813">Transport</keyword>
<keyword evidence="6 8" id="KW-0472">Membrane</keyword>
<comment type="subcellular location">
    <subcellularLocation>
        <location evidence="1">Membrane</location>
        <topology evidence="1">Multi-pass membrane protein</topology>
    </subcellularLocation>
</comment>
<feature type="transmembrane region" description="Helical" evidence="8">
    <location>
        <begin position="147"/>
        <end position="167"/>
    </location>
</feature>
<protein>
    <submittedName>
        <fullName evidence="10">Cytochrome C oxidase subunit I</fullName>
    </submittedName>
</protein>
<feature type="transmembrane region" description="Helical" evidence="8">
    <location>
        <begin position="231"/>
        <end position="253"/>
    </location>
</feature>
<dbReference type="GO" id="GO:0009060">
    <property type="term" value="P:aerobic respiration"/>
    <property type="evidence" value="ECO:0007669"/>
    <property type="project" value="InterPro"/>
</dbReference>
<feature type="transmembrane region" description="Helical" evidence="8">
    <location>
        <begin position="23"/>
        <end position="47"/>
    </location>
</feature>
<feature type="transmembrane region" description="Helical" evidence="8">
    <location>
        <begin position="465"/>
        <end position="486"/>
    </location>
</feature>
<comment type="similarity">
    <text evidence="7">Belongs to the heme-copper respiratory oxidase family.</text>
</comment>
<evidence type="ECO:0000256" key="4">
    <source>
        <dbReference type="ARBA" id="ARBA00022982"/>
    </source>
</evidence>
<feature type="transmembrane region" description="Helical" evidence="8">
    <location>
        <begin position="295"/>
        <end position="319"/>
    </location>
</feature>